<feature type="domain" description="TRAM" evidence="12">
    <location>
        <begin position="349"/>
        <end position="409"/>
    </location>
</feature>
<feature type="domain" description="MTTase N-terminal" evidence="13">
    <location>
        <begin position="1"/>
        <end position="111"/>
    </location>
</feature>
<evidence type="ECO:0000256" key="3">
    <source>
        <dbReference type="ARBA" id="ARBA00022485"/>
    </source>
</evidence>
<evidence type="ECO:0000259" key="13">
    <source>
        <dbReference type="PROSITE" id="PS51449"/>
    </source>
</evidence>
<dbReference type="PROSITE" id="PS01278">
    <property type="entry name" value="MTTASE_RADICAL"/>
    <property type="match status" value="1"/>
</dbReference>
<keyword evidence="6 11" id="KW-0819">tRNA processing</keyword>
<feature type="domain" description="Radical SAM core" evidence="14">
    <location>
        <begin position="116"/>
        <end position="346"/>
    </location>
</feature>
<dbReference type="Pfam" id="PF01938">
    <property type="entry name" value="TRAM"/>
    <property type="match status" value="1"/>
</dbReference>
<dbReference type="SFLD" id="SFLDS00029">
    <property type="entry name" value="Radical_SAM"/>
    <property type="match status" value="1"/>
</dbReference>
<dbReference type="STRING" id="1295009.MMINT_14820"/>
<dbReference type="PROSITE" id="PS51918">
    <property type="entry name" value="RADICAL_SAM"/>
    <property type="match status" value="1"/>
</dbReference>
<proteinExistence type="inferred from homology"/>
<dbReference type="EMBL" id="CP005934">
    <property type="protein sequence ID" value="AGN26797.1"/>
    <property type="molecule type" value="Genomic_DNA"/>
</dbReference>
<dbReference type="NCBIfam" id="TIGR01578">
    <property type="entry name" value="MiaB-like-B"/>
    <property type="match status" value="1"/>
</dbReference>
<reference evidence="15 16" key="1">
    <citation type="journal article" date="2013" name="Genome Announc.">
        <title>Genome sequence of 'Candidatus Methanomassiliicoccus intestinalis' Issoire-Mx1, a third thermoplasmatales-related methanogenic archaeon from human feces.</title>
        <authorList>
            <person name="Borrel G."/>
            <person name="Harris H.M."/>
            <person name="Parisot N."/>
            <person name="Gaci N."/>
            <person name="Tottey W."/>
            <person name="Mihajlovski A."/>
            <person name="Deane J."/>
            <person name="Gribaldo S."/>
            <person name="Bardot O."/>
            <person name="Peyretaillade E."/>
            <person name="Peyret P."/>
            <person name="O'Toole P.W."/>
            <person name="Brugere J.F."/>
        </authorList>
    </citation>
    <scope>NUCLEOTIDE SEQUENCE [LARGE SCALE GENOMIC DNA]</scope>
    <source>
        <strain evidence="15 16">Issoire-Mx1</strain>
    </source>
</reference>
<dbReference type="SFLD" id="SFLDG01082">
    <property type="entry name" value="B12-binding_domain_containing"/>
    <property type="match status" value="1"/>
</dbReference>
<dbReference type="PANTHER" id="PTHR11918">
    <property type="entry name" value="RADICAL SAM PROTEINS"/>
    <property type="match status" value="1"/>
</dbReference>
<dbReference type="SUPFAM" id="SSF102114">
    <property type="entry name" value="Radical SAM enzymes"/>
    <property type="match status" value="1"/>
</dbReference>
<evidence type="ECO:0000256" key="8">
    <source>
        <dbReference type="ARBA" id="ARBA00023004"/>
    </source>
</evidence>
<dbReference type="Proteomes" id="UP000014070">
    <property type="component" value="Chromosome"/>
</dbReference>
<dbReference type="InterPro" id="IPR013848">
    <property type="entry name" value="Methylthiotransferase_N"/>
</dbReference>
<evidence type="ECO:0000256" key="5">
    <source>
        <dbReference type="ARBA" id="ARBA00022691"/>
    </source>
</evidence>
<comment type="cofactor">
    <cofactor evidence="11">
        <name>[4Fe-4S] cluster</name>
        <dbReference type="ChEBI" id="CHEBI:49883"/>
    </cofactor>
    <text evidence="11">Binds 1 or 2 [4Fe-4S] cluster. One cluster is coordinated with 3 cysteines and an exchangeable S-adenosyl-L-methionine.</text>
</comment>
<keyword evidence="9 11" id="KW-0411">Iron-sulfur</keyword>
<keyword evidence="4 11" id="KW-0808">Transferase</keyword>
<organism evidence="15 16">
    <name type="scientific">Methanomassiliicoccus intestinalis (strain Issoire-Mx1)</name>
    <dbReference type="NCBI Taxonomy" id="1295009"/>
    <lineage>
        <taxon>Archaea</taxon>
        <taxon>Methanobacteriati</taxon>
        <taxon>Thermoplasmatota</taxon>
        <taxon>Thermoplasmata</taxon>
        <taxon>Methanomassiliicoccales</taxon>
        <taxon>Methanomassiliicoccaceae</taxon>
        <taxon>Methanomassiliicoccus</taxon>
    </lineage>
</organism>
<dbReference type="SMART" id="SM00729">
    <property type="entry name" value="Elp3"/>
    <property type="match status" value="1"/>
</dbReference>
<dbReference type="AlphaFoldDB" id="R9T772"/>
<comment type="catalytic activity">
    <reaction evidence="10 11">
        <text>N(6)-L-threonylcarbamoyladenosine(37) in tRNA + (sulfur carrier)-SH + AH2 + 2 S-adenosyl-L-methionine = 2-methylsulfanyl-N(6)-L-threonylcarbamoyladenosine(37) in tRNA + (sulfur carrier)-H + 5'-deoxyadenosine + L-methionine + A + S-adenosyl-L-homocysteine + 2 H(+)</text>
        <dbReference type="Rhea" id="RHEA:37075"/>
        <dbReference type="Rhea" id="RHEA-COMP:10163"/>
        <dbReference type="Rhea" id="RHEA-COMP:11092"/>
        <dbReference type="Rhea" id="RHEA-COMP:14737"/>
        <dbReference type="Rhea" id="RHEA-COMP:14739"/>
        <dbReference type="ChEBI" id="CHEBI:13193"/>
        <dbReference type="ChEBI" id="CHEBI:15378"/>
        <dbReference type="ChEBI" id="CHEBI:17319"/>
        <dbReference type="ChEBI" id="CHEBI:17499"/>
        <dbReference type="ChEBI" id="CHEBI:29917"/>
        <dbReference type="ChEBI" id="CHEBI:57844"/>
        <dbReference type="ChEBI" id="CHEBI:57856"/>
        <dbReference type="ChEBI" id="CHEBI:59789"/>
        <dbReference type="ChEBI" id="CHEBI:64428"/>
        <dbReference type="ChEBI" id="CHEBI:74418"/>
        <dbReference type="ChEBI" id="CHEBI:74420"/>
        <dbReference type="EC" id="2.8.4.5"/>
    </reaction>
</comment>
<evidence type="ECO:0000256" key="6">
    <source>
        <dbReference type="ARBA" id="ARBA00022694"/>
    </source>
</evidence>
<dbReference type="FunFam" id="3.80.30.20:FF:000002">
    <property type="entry name" value="threonylcarbamoyladenosine tRNA methylthiotransferase isoform X2"/>
    <property type="match status" value="1"/>
</dbReference>
<keyword evidence="5 11" id="KW-0949">S-adenosyl-L-methionine</keyword>
<evidence type="ECO:0000259" key="14">
    <source>
        <dbReference type="PROSITE" id="PS51918"/>
    </source>
</evidence>
<evidence type="ECO:0000256" key="2">
    <source>
        <dbReference type="ARBA" id="ARBA00008616"/>
    </source>
</evidence>
<dbReference type="InterPro" id="IPR005839">
    <property type="entry name" value="Methylthiotransferase"/>
</dbReference>
<dbReference type="Pfam" id="PF00919">
    <property type="entry name" value="UPF0004"/>
    <property type="match status" value="1"/>
</dbReference>
<accession>R9T772</accession>
<evidence type="ECO:0000259" key="12">
    <source>
        <dbReference type="PROSITE" id="PS50926"/>
    </source>
</evidence>
<gene>
    <name evidence="15" type="ORF">MMINT_14820</name>
</gene>
<dbReference type="InterPro" id="IPR058240">
    <property type="entry name" value="rSAM_sf"/>
</dbReference>
<evidence type="ECO:0000256" key="9">
    <source>
        <dbReference type="ARBA" id="ARBA00023014"/>
    </source>
</evidence>
<dbReference type="RefSeq" id="WP_020449322.1">
    <property type="nucleotide sequence ID" value="NC_021353.1"/>
</dbReference>
<dbReference type="OrthoDB" id="372134at2157"/>
<evidence type="ECO:0000313" key="16">
    <source>
        <dbReference type="Proteomes" id="UP000014070"/>
    </source>
</evidence>
<dbReference type="InterPro" id="IPR007197">
    <property type="entry name" value="rSAM"/>
</dbReference>
<dbReference type="PROSITE" id="PS51449">
    <property type="entry name" value="MTTASE_N"/>
    <property type="match status" value="1"/>
</dbReference>
<comment type="similarity">
    <text evidence="2 11">Belongs to the methylthiotransferase family. CDKAL1 subfamily.</text>
</comment>
<dbReference type="Gene3D" id="3.40.50.12160">
    <property type="entry name" value="Methylthiotransferase, N-terminal domain"/>
    <property type="match status" value="1"/>
</dbReference>
<comment type="function">
    <text evidence="1 11">Catalyzes the methylthiolation of N6-threonylcarbamoyladenosine (t(6)A), leading to the formation of 2-methylthio-N6-threonylcarbamoyladenosine (ms(2)t(6)A) at position 37 in tRNAs that read codons beginning with adenine.</text>
</comment>
<evidence type="ECO:0000256" key="7">
    <source>
        <dbReference type="ARBA" id="ARBA00022723"/>
    </source>
</evidence>
<evidence type="ECO:0000256" key="10">
    <source>
        <dbReference type="ARBA" id="ARBA00051661"/>
    </source>
</evidence>
<evidence type="ECO:0000256" key="1">
    <source>
        <dbReference type="ARBA" id="ARBA00002399"/>
    </source>
</evidence>
<dbReference type="GO" id="GO:0046872">
    <property type="term" value="F:metal ion binding"/>
    <property type="evidence" value="ECO:0007669"/>
    <property type="project" value="UniProtKB-UniRule"/>
</dbReference>
<dbReference type="NCBIfam" id="TIGR00089">
    <property type="entry name" value="MiaB/RimO family radical SAM methylthiotransferase"/>
    <property type="match status" value="1"/>
</dbReference>
<dbReference type="InterPro" id="IPR023404">
    <property type="entry name" value="rSAM_horseshoe"/>
</dbReference>
<dbReference type="PANTHER" id="PTHR11918:SF45">
    <property type="entry name" value="THREONYLCARBAMOYLADENOSINE TRNA METHYLTHIOTRANSFERASE"/>
    <property type="match status" value="1"/>
</dbReference>
<keyword evidence="16" id="KW-1185">Reference proteome</keyword>
<dbReference type="EC" id="2.8.4.5" evidence="11"/>
<dbReference type="InterPro" id="IPR020612">
    <property type="entry name" value="Methylthiotransferase_CS"/>
</dbReference>
<dbReference type="InterPro" id="IPR006466">
    <property type="entry name" value="MiaB-like_arc_euk"/>
</dbReference>
<dbReference type="InterPro" id="IPR002792">
    <property type="entry name" value="TRAM_dom"/>
</dbReference>
<name>R9T772_METII</name>
<dbReference type="GO" id="GO:0035598">
    <property type="term" value="F:tRNA (N(6)-L-threonylcarbamoyladenosine(37)-C(2))-methylthiotransferase activity"/>
    <property type="evidence" value="ECO:0007669"/>
    <property type="project" value="UniProtKB-UniRule"/>
</dbReference>
<dbReference type="HOGENOM" id="CLU_018697_4_2_2"/>
<keyword evidence="8 11" id="KW-0408">Iron</keyword>
<dbReference type="GO" id="GO:0051539">
    <property type="term" value="F:4 iron, 4 sulfur cluster binding"/>
    <property type="evidence" value="ECO:0007669"/>
    <property type="project" value="UniProtKB-UniRule"/>
</dbReference>
<dbReference type="KEGG" id="mer:MMINT_14820"/>
<dbReference type="InterPro" id="IPR038135">
    <property type="entry name" value="Methylthiotransferase_N_sf"/>
</dbReference>
<keyword evidence="3 11" id="KW-0004">4Fe-4S</keyword>
<sequence>MKVYVESYGCTMNHGEGEKIETTMSLLGHEIVSDPSDADLIVLNTCTVITETQNRMLKRAKEISEDGKKLIISGCMASIQPEDLISVAPNAQIIDPKNYHKLPSLVGNGDGLPVIKNPTITSILPIAQGCLGSCTYCITRFARGTLCSYPLQDLVSEAKSLIQTGTKELLVTAQDTACYGFDTGSTLTDLITSLTSLDGRFMIRIGMMNPNNLLKILKEFMPAWMNPKVYKFIHIPVQSGSPEILKSMQRSYSPEEFKNLVFELRSYCPEISISTDVITGFPGETDVDHKLTMELIEDIMPDTVNVTRYSARPNTPAASFSHQVPGWISKDRSRELTKLRFKISESKNNSQIGKDFSGIVSELGKPGTMIVRTNSYRPVVICEKLPLGSEVRVRITDSKSTYLIGEIISS</sequence>
<keyword evidence="7 11" id="KW-0479">Metal-binding</keyword>
<dbReference type="InterPro" id="IPR006638">
    <property type="entry name" value="Elp3/MiaA/NifB-like_rSAM"/>
</dbReference>
<dbReference type="FunCoup" id="R9T772">
    <property type="interactions" value="216"/>
</dbReference>
<evidence type="ECO:0000313" key="15">
    <source>
        <dbReference type="EMBL" id="AGN26797.1"/>
    </source>
</evidence>
<dbReference type="Gene3D" id="3.80.30.20">
    <property type="entry name" value="tm_1862 like domain"/>
    <property type="match status" value="1"/>
</dbReference>
<evidence type="ECO:0000256" key="4">
    <source>
        <dbReference type="ARBA" id="ARBA00022679"/>
    </source>
</evidence>
<dbReference type="PROSITE" id="PS50926">
    <property type="entry name" value="TRAM"/>
    <property type="match status" value="1"/>
</dbReference>
<dbReference type="InParanoid" id="R9T772"/>
<dbReference type="Pfam" id="PF04055">
    <property type="entry name" value="Radical_SAM"/>
    <property type="match status" value="1"/>
</dbReference>
<evidence type="ECO:0000256" key="11">
    <source>
        <dbReference type="RuleBase" id="RU368081"/>
    </source>
</evidence>
<dbReference type="GeneID" id="41323858"/>
<dbReference type="CDD" id="cd01335">
    <property type="entry name" value="Radical_SAM"/>
    <property type="match status" value="1"/>
</dbReference>
<protein>
    <recommendedName>
        <fullName evidence="11">tRNA-t(6)A37 methylthiotransferase</fullName>
        <ecNumber evidence="11">2.8.4.5</ecNumber>
    </recommendedName>
</protein>